<organism evidence="1">
    <name type="scientific">Ixodes ricinus</name>
    <name type="common">Common tick</name>
    <name type="synonym">Acarus ricinus</name>
    <dbReference type="NCBI Taxonomy" id="34613"/>
    <lineage>
        <taxon>Eukaryota</taxon>
        <taxon>Metazoa</taxon>
        <taxon>Ecdysozoa</taxon>
        <taxon>Arthropoda</taxon>
        <taxon>Chelicerata</taxon>
        <taxon>Arachnida</taxon>
        <taxon>Acari</taxon>
        <taxon>Parasitiformes</taxon>
        <taxon>Ixodida</taxon>
        <taxon>Ixodoidea</taxon>
        <taxon>Ixodidae</taxon>
        <taxon>Ixodinae</taxon>
        <taxon>Ixodes</taxon>
    </lineage>
</organism>
<name>V5IDS4_IXORI</name>
<feature type="non-terminal residue" evidence="1">
    <location>
        <position position="1"/>
    </location>
</feature>
<evidence type="ECO:0000313" key="1">
    <source>
        <dbReference type="EMBL" id="JAB73036.1"/>
    </source>
</evidence>
<dbReference type="AlphaFoldDB" id="V5IDS4"/>
<feature type="non-terminal residue" evidence="1">
    <location>
        <position position="130"/>
    </location>
</feature>
<accession>V5IDS4</accession>
<sequence>QTEVQNLDQYSRMNNVEIKGIPKGNSAHATDIAKNIGVLVNVPLEESDIDICHTVPARGNESENMIIRFVTRKKRNEFLAASRKARLTTITLGLSDTEAKLIYVNEHLSPAKKQILGAVIARKKETRIVV</sequence>
<dbReference type="EMBL" id="GANP01011432">
    <property type="protein sequence ID" value="JAB73036.1"/>
    <property type="molecule type" value="mRNA"/>
</dbReference>
<protein>
    <submittedName>
        <fullName evidence="1">Uncharacterized protein</fullName>
    </submittedName>
</protein>
<proteinExistence type="evidence at transcript level"/>
<reference evidence="1" key="1">
    <citation type="journal article" date="2015" name="Sci. Rep.">
        <title>Tissue- and time-dependent transcription in Ixodes ricinus salivary glands and midguts when blood feeding on the vertebrate host.</title>
        <authorList>
            <person name="Kotsyfakis M."/>
            <person name="Schwarz A."/>
            <person name="Erhart J."/>
            <person name="Ribeiro J.M."/>
        </authorList>
    </citation>
    <scope>NUCLEOTIDE SEQUENCE</scope>
    <source>
        <tissue evidence="1">Salivary gland and midgut</tissue>
    </source>
</reference>